<reference evidence="2" key="1">
    <citation type="submission" date="2023-07" db="EMBL/GenBank/DDBJ databases">
        <title>Murine gut Bacillus species.</title>
        <authorList>
            <person name="Gutman E."/>
            <person name="Hashuel R."/>
            <person name="Litvak Y."/>
        </authorList>
    </citation>
    <scope>NUCLEOTIDE SEQUENCE</scope>
    <source>
        <strain evidence="2">RU283</strain>
    </source>
</reference>
<keyword evidence="1" id="KW-1133">Transmembrane helix</keyword>
<keyword evidence="1" id="KW-0812">Transmembrane</keyword>
<dbReference type="RefSeq" id="WP_305161492.1">
    <property type="nucleotide sequence ID" value="NZ_JAUUTP010000022.1"/>
</dbReference>
<feature type="transmembrane region" description="Helical" evidence="1">
    <location>
        <begin position="20"/>
        <end position="37"/>
    </location>
</feature>
<evidence type="ECO:0000313" key="3">
    <source>
        <dbReference type="Proteomes" id="UP001178277"/>
    </source>
</evidence>
<feature type="transmembrane region" description="Helical" evidence="1">
    <location>
        <begin position="92"/>
        <end position="109"/>
    </location>
</feature>
<gene>
    <name evidence="2" type="ORF">Q8G35_18500</name>
</gene>
<evidence type="ECO:0000256" key="1">
    <source>
        <dbReference type="SAM" id="Phobius"/>
    </source>
</evidence>
<organism evidence="2 3">
    <name type="scientific">Peribacillus simplex</name>
    <dbReference type="NCBI Taxonomy" id="1478"/>
    <lineage>
        <taxon>Bacteria</taxon>
        <taxon>Bacillati</taxon>
        <taxon>Bacillota</taxon>
        <taxon>Bacilli</taxon>
        <taxon>Bacillales</taxon>
        <taxon>Bacillaceae</taxon>
        <taxon>Peribacillus</taxon>
    </lineage>
</organism>
<proteinExistence type="predicted"/>
<dbReference type="EMBL" id="JAUUTP010000022">
    <property type="protein sequence ID" value="MDP1420318.1"/>
    <property type="molecule type" value="Genomic_DNA"/>
</dbReference>
<evidence type="ECO:0000313" key="2">
    <source>
        <dbReference type="EMBL" id="MDP1420318.1"/>
    </source>
</evidence>
<feature type="transmembrane region" description="Helical" evidence="1">
    <location>
        <begin position="43"/>
        <end position="64"/>
    </location>
</feature>
<keyword evidence="1" id="KW-0472">Membrane</keyword>
<dbReference type="Proteomes" id="UP001178277">
    <property type="component" value="Unassembled WGS sequence"/>
</dbReference>
<sequence length="172" mass="20450">MKKLLEKRLAYLYKGERNAIIVFIVISYFYNFAFPSIQLYSLFSFWTSFLLLEFILLQGTIYWYKKWNRLRKENTSITPIQTVKQLRRLKKINIILIAISLLAFAIDFSKWYPSLPVLGLSIAGFICIFAVLEYINYFHIQLSYDNISDIKYLLKTKRLKQACISKDLNDCR</sequence>
<name>A0AA90NW07_9BACI</name>
<accession>A0AA90NW07</accession>
<feature type="transmembrane region" description="Helical" evidence="1">
    <location>
        <begin position="115"/>
        <end position="135"/>
    </location>
</feature>
<comment type="caution">
    <text evidence="2">The sequence shown here is derived from an EMBL/GenBank/DDBJ whole genome shotgun (WGS) entry which is preliminary data.</text>
</comment>
<protein>
    <submittedName>
        <fullName evidence="2">General stress protein</fullName>
    </submittedName>
</protein>
<dbReference type="AlphaFoldDB" id="A0AA90NW07"/>